<organism evidence="2">
    <name type="scientific">Zea mays</name>
    <name type="common">Maize</name>
    <dbReference type="NCBI Taxonomy" id="4577"/>
    <lineage>
        <taxon>Eukaryota</taxon>
        <taxon>Viridiplantae</taxon>
        <taxon>Streptophyta</taxon>
        <taxon>Embryophyta</taxon>
        <taxon>Tracheophyta</taxon>
        <taxon>Spermatophyta</taxon>
        <taxon>Magnoliopsida</taxon>
        <taxon>Liliopsida</taxon>
        <taxon>Poales</taxon>
        <taxon>Poaceae</taxon>
        <taxon>PACMAD clade</taxon>
        <taxon>Panicoideae</taxon>
        <taxon>Andropogonodae</taxon>
        <taxon>Andropogoneae</taxon>
        <taxon>Tripsacinae</taxon>
        <taxon>Zea</taxon>
    </lineage>
</organism>
<accession>C0P7B9</accession>
<dbReference type="EMBL" id="BT064188">
    <property type="protein sequence ID" value="ACN28885.1"/>
    <property type="molecule type" value="mRNA"/>
</dbReference>
<dbReference type="HOGENOM" id="CLU_170617_0_0_1"/>
<dbReference type="AlphaFoldDB" id="C0P7B9"/>
<protein>
    <submittedName>
        <fullName evidence="2">Uncharacterized protein</fullName>
    </submittedName>
</protein>
<evidence type="ECO:0000256" key="1">
    <source>
        <dbReference type="SAM" id="MobiDB-lite"/>
    </source>
</evidence>
<evidence type="ECO:0000313" key="2">
    <source>
        <dbReference type="EMBL" id="ACN28885.1"/>
    </source>
</evidence>
<feature type="region of interest" description="Disordered" evidence="1">
    <location>
        <begin position="1"/>
        <end position="21"/>
    </location>
</feature>
<sequence length="115" mass="13112">MEPTRRARSGAGAPSLAPCSAPMASMSMCHIMERMQHNWLVPRSRRRKHLGAVMPTMVIQDISVGTQTNHGSLTMLPFTEFVVWYRLHHLSSPNLIVYLQFYTLEYCVSAPNFFD</sequence>
<name>C0P7B9_MAIZE</name>
<proteinExistence type="evidence at transcript level"/>
<reference evidence="2" key="1">
    <citation type="journal article" date="2009" name="PLoS Genet.">
        <title>Sequencing, mapping, and analysis of 27,455 maize full-length cDNAs.</title>
        <authorList>
            <person name="Soderlund C."/>
            <person name="Descour A."/>
            <person name="Kudrna D."/>
            <person name="Bomhoff M."/>
            <person name="Boyd L."/>
            <person name="Currie J."/>
            <person name="Angelova A."/>
            <person name="Collura K."/>
            <person name="Wissotski M."/>
            <person name="Ashley E."/>
            <person name="Morrow D."/>
            <person name="Fernandes J."/>
            <person name="Walbot V."/>
            <person name="Yu Y."/>
        </authorList>
    </citation>
    <scope>NUCLEOTIDE SEQUENCE</scope>
    <source>
        <strain evidence="2">B73</strain>
    </source>
</reference>